<evidence type="ECO:0000313" key="3">
    <source>
        <dbReference type="Proteomes" id="UP000032604"/>
    </source>
</evidence>
<name>A0A0D5CF28_9MICO</name>
<dbReference type="InterPro" id="IPR050229">
    <property type="entry name" value="GlpE_sulfurtransferase"/>
</dbReference>
<keyword evidence="2" id="KW-0808">Transferase</keyword>
<dbReference type="PROSITE" id="PS50206">
    <property type="entry name" value="RHODANESE_3"/>
    <property type="match status" value="1"/>
</dbReference>
<accession>A0A0D5CF28</accession>
<dbReference type="KEGG" id="cmh:VO01_00920"/>
<proteinExistence type="predicted"/>
<dbReference type="SMART" id="SM00450">
    <property type="entry name" value="RHOD"/>
    <property type="match status" value="1"/>
</dbReference>
<evidence type="ECO:0000313" key="2">
    <source>
        <dbReference type="EMBL" id="AJW77894.1"/>
    </source>
</evidence>
<dbReference type="Pfam" id="PF00581">
    <property type="entry name" value="Rhodanese"/>
    <property type="match status" value="1"/>
</dbReference>
<dbReference type="EMBL" id="CP011043">
    <property type="protein sequence ID" value="AJW77894.1"/>
    <property type="molecule type" value="Genomic_DNA"/>
</dbReference>
<dbReference type="GO" id="GO:0016740">
    <property type="term" value="F:transferase activity"/>
    <property type="evidence" value="ECO:0007669"/>
    <property type="project" value="UniProtKB-KW"/>
</dbReference>
<dbReference type="OrthoDB" id="9800872at2"/>
<dbReference type="CDD" id="cd00158">
    <property type="entry name" value="RHOD"/>
    <property type="match status" value="1"/>
</dbReference>
<dbReference type="InterPro" id="IPR036873">
    <property type="entry name" value="Rhodanese-like_dom_sf"/>
</dbReference>
<dbReference type="PATRIC" id="fig|33014.5.peg.203"/>
<dbReference type="RefSeq" id="WP_045526211.1">
    <property type="nucleotide sequence ID" value="NZ_CP011043.1"/>
</dbReference>
<dbReference type="InterPro" id="IPR001763">
    <property type="entry name" value="Rhodanese-like_dom"/>
</dbReference>
<sequence length="99" mass="10251">MSRITVDQLAALDSPVLIDVREPDEYAAGHAPGAVNLPLSQLDARVDEVPTDAPVHVICQSGGRSARATEALAARGVDAVDVEGGTSAWISAGHPLNRD</sequence>
<dbReference type="Gene3D" id="3.40.250.10">
    <property type="entry name" value="Rhodanese-like domain"/>
    <property type="match status" value="1"/>
</dbReference>
<dbReference type="PANTHER" id="PTHR43031:SF1">
    <property type="entry name" value="PYRIDINE NUCLEOTIDE-DISULPHIDE OXIDOREDUCTASE"/>
    <property type="match status" value="1"/>
</dbReference>
<dbReference type="SUPFAM" id="SSF52821">
    <property type="entry name" value="Rhodanese/Cell cycle control phosphatase"/>
    <property type="match status" value="1"/>
</dbReference>
<evidence type="ECO:0000259" key="1">
    <source>
        <dbReference type="PROSITE" id="PS50206"/>
    </source>
</evidence>
<protein>
    <submittedName>
        <fullName evidence="2">Sulfurtransferase</fullName>
    </submittedName>
</protein>
<dbReference type="Proteomes" id="UP000032604">
    <property type="component" value="Chromosome"/>
</dbReference>
<organism evidence="2 3">
    <name type="scientific">Clavibacter michiganensis subsp. insidiosus</name>
    <dbReference type="NCBI Taxonomy" id="33014"/>
    <lineage>
        <taxon>Bacteria</taxon>
        <taxon>Bacillati</taxon>
        <taxon>Actinomycetota</taxon>
        <taxon>Actinomycetes</taxon>
        <taxon>Micrococcales</taxon>
        <taxon>Microbacteriaceae</taxon>
        <taxon>Clavibacter</taxon>
    </lineage>
</organism>
<dbReference type="HOGENOM" id="CLU_089574_13_0_11"/>
<feature type="domain" description="Rhodanese" evidence="1">
    <location>
        <begin position="11"/>
        <end position="98"/>
    </location>
</feature>
<dbReference type="AlphaFoldDB" id="A0A0D5CF28"/>
<gene>
    <name evidence="2" type="ORF">VO01_00920</name>
</gene>
<dbReference type="PANTHER" id="PTHR43031">
    <property type="entry name" value="FAD-DEPENDENT OXIDOREDUCTASE"/>
    <property type="match status" value="1"/>
</dbReference>
<reference evidence="2 3" key="1">
    <citation type="journal article" date="2015" name="Genome Announc.">
        <title>Complete Genome Sequence of Clavibacter michiganensis subsp. insidiosus R1-1 Using PacBio Single-Molecule Real-Time Technology.</title>
        <authorList>
            <person name="Lu Y."/>
            <person name="Samac D.A."/>
            <person name="Glazebrook J."/>
            <person name="Ishimaru C.A."/>
        </authorList>
    </citation>
    <scope>NUCLEOTIDE SEQUENCE [LARGE SCALE GENOMIC DNA]</scope>
    <source>
        <strain evidence="2 3">R1-1</strain>
    </source>
</reference>